<evidence type="ECO:0000256" key="7">
    <source>
        <dbReference type="SAM" id="MobiDB-lite"/>
    </source>
</evidence>
<feature type="transmembrane region" description="Helical" evidence="8">
    <location>
        <begin position="259"/>
        <end position="278"/>
    </location>
</feature>
<dbReference type="RefSeq" id="WP_227568429.1">
    <property type="nucleotide sequence ID" value="NZ_CP101988.1"/>
</dbReference>
<dbReference type="PANTHER" id="PTHR43495:SF5">
    <property type="entry name" value="GAMMA-AMINOBUTYRIC ACID PERMEASE"/>
    <property type="match status" value="1"/>
</dbReference>
<dbReference type="PIRSF" id="PIRSF006060">
    <property type="entry name" value="AA_transporter"/>
    <property type="match status" value="1"/>
</dbReference>
<feature type="transmembrane region" description="Helical" evidence="8">
    <location>
        <begin position="352"/>
        <end position="372"/>
    </location>
</feature>
<evidence type="ECO:0000256" key="1">
    <source>
        <dbReference type="ARBA" id="ARBA00004141"/>
    </source>
</evidence>
<dbReference type="PROSITE" id="PS00218">
    <property type="entry name" value="AMINO_ACID_PERMEASE_1"/>
    <property type="match status" value="1"/>
</dbReference>
<dbReference type="EMBL" id="CP101988">
    <property type="protein sequence ID" value="UUI75475.1"/>
    <property type="molecule type" value="Genomic_DNA"/>
</dbReference>
<feature type="domain" description="Amino acid permease/ SLC12A" evidence="9">
    <location>
        <begin position="36"/>
        <end position="444"/>
    </location>
</feature>
<keyword evidence="6 8" id="KW-0472">Membrane</keyword>
<keyword evidence="5 8" id="KW-1133">Transmembrane helix</keyword>
<name>A0ABY5L1Z8_9CELL</name>
<keyword evidence="3 8" id="KW-0812">Transmembrane</keyword>
<feature type="region of interest" description="Disordered" evidence="7">
    <location>
        <begin position="1"/>
        <end position="25"/>
    </location>
</feature>
<evidence type="ECO:0000259" key="9">
    <source>
        <dbReference type="Pfam" id="PF00324"/>
    </source>
</evidence>
<protein>
    <submittedName>
        <fullName evidence="10">Amino acid permease</fullName>
    </submittedName>
</protein>
<organism evidence="10 11">
    <name type="scientific">Cellulomonas chengniuliangii</name>
    <dbReference type="NCBI Taxonomy" id="2968084"/>
    <lineage>
        <taxon>Bacteria</taxon>
        <taxon>Bacillati</taxon>
        <taxon>Actinomycetota</taxon>
        <taxon>Actinomycetes</taxon>
        <taxon>Micrococcales</taxon>
        <taxon>Cellulomonadaceae</taxon>
        <taxon>Cellulomonas</taxon>
    </lineage>
</organism>
<evidence type="ECO:0000256" key="5">
    <source>
        <dbReference type="ARBA" id="ARBA00022989"/>
    </source>
</evidence>
<keyword evidence="4" id="KW-0029">Amino-acid transport</keyword>
<dbReference type="Pfam" id="PF00324">
    <property type="entry name" value="AA_permease"/>
    <property type="match status" value="1"/>
</dbReference>
<evidence type="ECO:0000256" key="3">
    <source>
        <dbReference type="ARBA" id="ARBA00022692"/>
    </source>
</evidence>
<accession>A0ABY5L1Z8</accession>
<proteinExistence type="predicted"/>
<dbReference type="InterPro" id="IPR004841">
    <property type="entry name" value="AA-permease/SLC12A_dom"/>
</dbReference>
<feature type="transmembrane region" description="Helical" evidence="8">
    <location>
        <begin position="217"/>
        <end position="238"/>
    </location>
</feature>
<gene>
    <name evidence="10" type="ORF">NP064_00640</name>
</gene>
<sequence length="478" mass="49641">MRHSALPAGPPPGDQPVDPSRPASGERLGAGLRVRHLTMMGLGSAIGAGLFLGAGAGISLAGPAILVSYVVAGVLVILVMRMLAEMAAALPSSGSFSTYADEGIGRWAGFTLGWLYWATLVLVLGVEITGASQIIHGWAPVLPQWVVALLLVTAFAVVNLSAVRSFGEFEFWFASLKVAVVVLFLVVGVLLVLGLLPGTEPVGAANLVGHGGFAPRGMSGIAAGLLVVVFAFGGIEIVTIAAAESQDPRRAIAAAARSVVWRILLFYVGSVAVMVMVLPWDAPELVAGPFVAVLSRTGIPGLPLAMEVVVVIALLSAFNANVYGTSRMAYSLAQRGDGPRGLRRVSRQGTPVAAVGLSVVCALVSVGLNWLLPDTLLGILLSAAGASLILVWLFIAVAQLRLRPRLEREGLLTVRMWGHPWLSWATLALLVGFAVLMLTDDAARGQLISAVGLCGVLAGIYAGRAAVRRRGVEPAGRD</sequence>
<feature type="transmembrane region" description="Helical" evidence="8">
    <location>
        <begin position="104"/>
        <end position="125"/>
    </location>
</feature>
<feature type="transmembrane region" description="Helical" evidence="8">
    <location>
        <begin position="421"/>
        <end position="439"/>
    </location>
</feature>
<evidence type="ECO:0000256" key="6">
    <source>
        <dbReference type="ARBA" id="ARBA00023136"/>
    </source>
</evidence>
<feature type="transmembrane region" description="Helical" evidence="8">
    <location>
        <begin position="37"/>
        <end position="58"/>
    </location>
</feature>
<feature type="transmembrane region" description="Helical" evidence="8">
    <location>
        <begin position="298"/>
        <end position="318"/>
    </location>
</feature>
<feature type="transmembrane region" description="Helical" evidence="8">
    <location>
        <begin position="64"/>
        <end position="84"/>
    </location>
</feature>
<dbReference type="Gene3D" id="1.20.1740.10">
    <property type="entry name" value="Amino acid/polyamine transporter I"/>
    <property type="match status" value="1"/>
</dbReference>
<feature type="transmembrane region" description="Helical" evidence="8">
    <location>
        <begin position="178"/>
        <end position="197"/>
    </location>
</feature>
<evidence type="ECO:0000313" key="10">
    <source>
        <dbReference type="EMBL" id="UUI75475.1"/>
    </source>
</evidence>
<keyword evidence="11" id="KW-1185">Reference proteome</keyword>
<feature type="transmembrane region" description="Helical" evidence="8">
    <location>
        <begin position="378"/>
        <end position="400"/>
    </location>
</feature>
<comment type="subcellular location">
    <subcellularLocation>
        <location evidence="1">Membrane</location>
        <topology evidence="1">Multi-pass membrane protein</topology>
    </subcellularLocation>
</comment>
<dbReference type="PANTHER" id="PTHR43495">
    <property type="entry name" value="GABA PERMEASE"/>
    <property type="match status" value="1"/>
</dbReference>
<evidence type="ECO:0000256" key="4">
    <source>
        <dbReference type="ARBA" id="ARBA00022970"/>
    </source>
</evidence>
<feature type="transmembrane region" description="Helical" evidence="8">
    <location>
        <begin position="445"/>
        <end position="467"/>
    </location>
</feature>
<dbReference type="InterPro" id="IPR004840">
    <property type="entry name" value="Amino_acid_permease_CS"/>
</dbReference>
<evidence type="ECO:0000256" key="2">
    <source>
        <dbReference type="ARBA" id="ARBA00022448"/>
    </source>
</evidence>
<evidence type="ECO:0000313" key="11">
    <source>
        <dbReference type="Proteomes" id="UP001316189"/>
    </source>
</evidence>
<feature type="transmembrane region" description="Helical" evidence="8">
    <location>
        <begin position="145"/>
        <end position="166"/>
    </location>
</feature>
<reference evidence="10 11" key="1">
    <citation type="submission" date="2022-07" db="EMBL/GenBank/DDBJ databases">
        <title>Novel species in genus cellulomonas.</title>
        <authorList>
            <person name="Ye L."/>
        </authorList>
    </citation>
    <scope>NUCLEOTIDE SEQUENCE [LARGE SCALE GENOMIC DNA]</scope>
    <source>
        <strain evidence="11">zg-Y338</strain>
    </source>
</reference>
<dbReference type="Proteomes" id="UP001316189">
    <property type="component" value="Chromosome"/>
</dbReference>
<evidence type="ECO:0000256" key="8">
    <source>
        <dbReference type="SAM" id="Phobius"/>
    </source>
</evidence>
<keyword evidence="2" id="KW-0813">Transport</keyword>